<dbReference type="PANTHER" id="PTHR44586:SF17">
    <property type="entry name" value="DUF295 DOMAIN-CONTAINING PROTEIN"/>
    <property type="match status" value="1"/>
</dbReference>
<feature type="compositionally biased region" description="Polar residues" evidence="1">
    <location>
        <begin position="1"/>
        <end position="10"/>
    </location>
</feature>
<feature type="region of interest" description="Disordered" evidence="1">
    <location>
        <begin position="304"/>
        <end position="331"/>
    </location>
</feature>
<dbReference type="Gene3D" id="1.20.1280.50">
    <property type="match status" value="1"/>
</dbReference>
<keyword evidence="4" id="KW-1185">Reference proteome</keyword>
<dbReference type="EnsemblPlants" id="ORUFI11G19970.1">
    <property type="protein sequence ID" value="ORUFI11G19970.1"/>
    <property type="gene ID" value="ORUFI11G19970"/>
</dbReference>
<dbReference type="STRING" id="4529.A0A0E0RAF4"/>
<dbReference type="eggNOG" id="ENOG502R68Q">
    <property type="taxonomic scope" value="Eukaryota"/>
</dbReference>
<reference evidence="4" key="1">
    <citation type="submission" date="2013-06" db="EMBL/GenBank/DDBJ databases">
        <authorList>
            <person name="Zhao Q."/>
        </authorList>
    </citation>
    <scope>NUCLEOTIDE SEQUENCE</scope>
    <source>
        <strain evidence="4">cv. W1943</strain>
    </source>
</reference>
<feature type="region of interest" description="Disordered" evidence="1">
    <location>
        <begin position="1"/>
        <end position="22"/>
    </location>
</feature>
<dbReference type="AlphaFoldDB" id="A0A0E0RAF4"/>
<dbReference type="Proteomes" id="UP000008022">
    <property type="component" value="Unassembled WGS sequence"/>
</dbReference>
<dbReference type="SUPFAM" id="SSF81383">
    <property type="entry name" value="F-box domain"/>
    <property type="match status" value="1"/>
</dbReference>
<accession>A0A0E0RAF4</accession>
<evidence type="ECO:0000259" key="2">
    <source>
        <dbReference type="Pfam" id="PF03478"/>
    </source>
</evidence>
<reference evidence="3" key="2">
    <citation type="submission" date="2015-06" db="UniProtKB">
        <authorList>
            <consortium name="EnsemblPlants"/>
        </authorList>
    </citation>
    <scope>IDENTIFICATION</scope>
</reference>
<feature type="domain" description="KIB1-4 beta-propeller" evidence="2">
    <location>
        <begin position="109"/>
        <end position="459"/>
    </location>
</feature>
<sequence length="492" mass="52430">MGAAASTNKQPSPPANENMEEEAEAGGDRCCWSWLPEDVLLTVMGFMEVPDVVRSGAACSAWRAAAAAFRRLRLSTPRQPPCLLYACDAYGPDAAALYSPSTAATFCVPFRIPRAVAGAAHGWLFATDDEANPYLVNPVTGARATLPPITTLDRVRSRETLVVGGGGGVVYGVDVSPTVGENIRHITAERARDWMFRRVAVSGSPSAAAGCVVLLVHMPFSELSFARPGDARWTSLSGVAELSFARAPNMAMVGDWGSILAMGELHHRQYWTSIVHNHKNGLFYLLRHCGSIFSLDLTGGGAASSSSPSPVARTVLSSPSPHQYSSGPKPTQYLAVTPRGELLRVTRRWHQTAIVAPPDASNGRWHVEHAVATTGVEVEEIRTPPPPPLATAASTATAISVAGLGGCGDVALFLGKSSAACIPTEGFPMLRPNCAYLTDDAGGDVVRSPAARRDFGVWDFGSGRLQRLGDVWPLHHPWLYSPSPIWITPSLY</sequence>
<proteinExistence type="predicted"/>
<protein>
    <recommendedName>
        <fullName evidence="2">KIB1-4 beta-propeller domain-containing protein</fullName>
    </recommendedName>
</protein>
<organism evidence="3 4">
    <name type="scientific">Oryza rufipogon</name>
    <name type="common">Brownbeard rice</name>
    <name type="synonym">Asian wild rice</name>
    <dbReference type="NCBI Taxonomy" id="4529"/>
    <lineage>
        <taxon>Eukaryota</taxon>
        <taxon>Viridiplantae</taxon>
        <taxon>Streptophyta</taxon>
        <taxon>Embryophyta</taxon>
        <taxon>Tracheophyta</taxon>
        <taxon>Spermatophyta</taxon>
        <taxon>Magnoliopsida</taxon>
        <taxon>Liliopsida</taxon>
        <taxon>Poales</taxon>
        <taxon>Poaceae</taxon>
        <taxon>BOP clade</taxon>
        <taxon>Oryzoideae</taxon>
        <taxon>Oryzeae</taxon>
        <taxon>Oryzinae</taxon>
        <taxon>Oryza</taxon>
    </lineage>
</organism>
<evidence type="ECO:0000313" key="4">
    <source>
        <dbReference type="Proteomes" id="UP000008022"/>
    </source>
</evidence>
<dbReference type="HOGENOM" id="CLU_019286_13_2_1"/>
<dbReference type="InterPro" id="IPR036047">
    <property type="entry name" value="F-box-like_dom_sf"/>
</dbReference>
<dbReference type="Gramene" id="ORUFI11G19970.1">
    <property type="protein sequence ID" value="ORUFI11G19970.1"/>
    <property type="gene ID" value="ORUFI11G19970"/>
</dbReference>
<evidence type="ECO:0000256" key="1">
    <source>
        <dbReference type="SAM" id="MobiDB-lite"/>
    </source>
</evidence>
<feature type="compositionally biased region" description="Polar residues" evidence="1">
    <location>
        <begin position="315"/>
        <end position="329"/>
    </location>
</feature>
<dbReference type="PANTHER" id="PTHR44586">
    <property type="entry name" value="F-BOX DOMAIN CONTAINING PROTEIN, EXPRESSED"/>
    <property type="match status" value="1"/>
</dbReference>
<dbReference type="InterPro" id="IPR005174">
    <property type="entry name" value="KIB1-4_b-propeller"/>
</dbReference>
<dbReference type="OMA" id="CIVLLAH"/>
<evidence type="ECO:0000313" key="3">
    <source>
        <dbReference type="EnsemblPlants" id="ORUFI11G19970.1"/>
    </source>
</evidence>
<dbReference type="Pfam" id="PF03478">
    <property type="entry name" value="Beta-prop_KIB1-4"/>
    <property type="match status" value="1"/>
</dbReference>
<name>A0A0E0RAF4_ORYRU</name>